<dbReference type="Gene3D" id="3.40.50.10900">
    <property type="entry name" value="PAC-like subunit"/>
    <property type="match status" value="1"/>
</dbReference>
<dbReference type="AlphaFoldDB" id="A0A7C3YQP7"/>
<reference evidence="1" key="1">
    <citation type="journal article" date="2020" name="mSystems">
        <title>Genome- and Community-Level Interaction Insights into Carbon Utilization and Element Cycling Functions of Hydrothermarchaeota in Hydrothermal Sediment.</title>
        <authorList>
            <person name="Zhou Z."/>
            <person name="Liu Y."/>
            <person name="Xu W."/>
            <person name="Pan J."/>
            <person name="Luo Z.H."/>
            <person name="Li M."/>
        </authorList>
    </citation>
    <scope>NUCLEOTIDE SEQUENCE [LARGE SCALE GENOMIC DNA]</scope>
    <source>
        <strain evidence="1">SpSt-906</strain>
    </source>
</reference>
<dbReference type="PANTHER" id="PTHR35610:SF7">
    <property type="entry name" value="3-ISOPROPYLMALATE DEHYDRATASE"/>
    <property type="match status" value="1"/>
</dbReference>
<dbReference type="InterPro" id="IPR019151">
    <property type="entry name" value="Proteasome_assmbl_chaperone_2"/>
</dbReference>
<dbReference type="InterPro" id="IPR038389">
    <property type="entry name" value="PSMG2_sf"/>
</dbReference>
<comment type="caution">
    <text evidence="1">The sequence shown here is derived from an EMBL/GenBank/DDBJ whole genome shotgun (WGS) entry which is preliminary data.</text>
</comment>
<sequence length="304" mass="35243">MAIRVLKRIKLEKPTLIAAWPGMGNVGLGAVDYLRRSLKMIKFAEIDLSELYTPEEVGVEEGIVYLPPPPQYTFFFHPELNLIVFEGEVQFAGKPGKSLVGEILDFAKEMEVKEIYTGASFPIPMSHRDIPRIYGVATEKGMRDRLLRYGIKIMESGNISGLNGLLIGYAREREIPAACLLATIPVYAVNLPNPRSWKALNEVFERILLTRISFEELDLMIKEMDAQFQMMEDKMREIFEAGKEVEEETVERDKVPNYVFEKIERLFQEAKLDRNKAYELKRELDKWGLFEKYEDRFLDLFKKQ</sequence>
<name>A0A7C3YQP7_UNCW3</name>
<dbReference type="SUPFAM" id="SSF159659">
    <property type="entry name" value="Cgl1923-like"/>
    <property type="match status" value="1"/>
</dbReference>
<evidence type="ECO:0000313" key="1">
    <source>
        <dbReference type="EMBL" id="HGE99851.1"/>
    </source>
</evidence>
<gene>
    <name evidence="1" type="ORF">ENX07_07290</name>
</gene>
<evidence type="ECO:0008006" key="2">
    <source>
        <dbReference type="Google" id="ProtNLM"/>
    </source>
</evidence>
<dbReference type="EMBL" id="DTMQ01000043">
    <property type="protein sequence ID" value="HGE99851.1"/>
    <property type="molecule type" value="Genomic_DNA"/>
</dbReference>
<proteinExistence type="predicted"/>
<protein>
    <recommendedName>
        <fullName evidence="2">PAC2 family protein</fullName>
    </recommendedName>
</protein>
<accession>A0A7C3YQP7</accession>
<organism evidence="1">
    <name type="scientific">candidate division WOR-3 bacterium</name>
    <dbReference type="NCBI Taxonomy" id="2052148"/>
    <lineage>
        <taxon>Bacteria</taxon>
        <taxon>Bacteria division WOR-3</taxon>
    </lineage>
</organism>
<dbReference type="PANTHER" id="PTHR35610">
    <property type="entry name" value="3-ISOPROPYLMALATE DEHYDRATASE-RELATED"/>
    <property type="match status" value="1"/>
</dbReference>
<dbReference type="Pfam" id="PF09754">
    <property type="entry name" value="PAC2"/>
    <property type="match status" value="1"/>
</dbReference>